<dbReference type="RefSeq" id="WP_016138084.1">
    <property type="nucleotide sequence ID" value="NZ_KB976986.1"/>
</dbReference>
<dbReference type="EMBL" id="APQJ01000007">
    <property type="protein sequence ID" value="EOQ63572.1"/>
    <property type="molecule type" value="Genomic_DNA"/>
</dbReference>
<dbReference type="PATRIC" id="fig|1217690.3.peg.1179"/>
<feature type="transmembrane region" description="Helical" evidence="1">
    <location>
        <begin position="289"/>
        <end position="306"/>
    </location>
</feature>
<protein>
    <submittedName>
        <fullName evidence="2">Uncharacterized protein</fullName>
    </submittedName>
</protein>
<dbReference type="HOGENOM" id="CLU_730819_0_0_6"/>
<evidence type="ECO:0000313" key="2">
    <source>
        <dbReference type="EMBL" id="EOQ63572.1"/>
    </source>
</evidence>
<dbReference type="Proteomes" id="UP000014041">
    <property type="component" value="Unassembled WGS sequence"/>
</dbReference>
<keyword evidence="1" id="KW-0812">Transmembrane</keyword>
<name>R8Y7Z3_ACICA</name>
<comment type="caution">
    <text evidence="2">The sequence shown here is derived from an EMBL/GenBank/DDBJ whole genome shotgun (WGS) entry which is preliminary data.</text>
</comment>
<sequence>MSLREDNIKIIAEYLDNLLNNFTIPVINSLNDNNTKDFNELKKEIDFNIRKLIKYISLNYKYISTSNQTKLSEVLKELTTSLQEIIKNPPTEGKDDIYFKQIKGYIEYILNDVISFYEYDFSHTYSINEVNELLKILDFFCDNNAVNLPNLILESGRTLEEKSISSNFNELAETIIDALNCFFRNRTFEVKSYIKKIFNIIKSIQLEYEEDKLLQKAEKVNETTEQTVRQLNLSQNIGLITLFNDEANKYEKKIQSYTYAIIFIFCIIICSIFLKLILSSQHFELNKSIIFIALITSLSAFLAYFIKERSRIYNLETYCRKNYMELSALSPYMAELTEEQRQTLRIHLSEKYFKGHENIDTNSENTNQISMFSEIIKTLNELKPKN</sequence>
<evidence type="ECO:0000313" key="3">
    <source>
        <dbReference type="Proteomes" id="UP000014041"/>
    </source>
</evidence>
<accession>R8Y7Z3</accession>
<feature type="transmembrane region" description="Helical" evidence="1">
    <location>
        <begin position="257"/>
        <end position="277"/>
    </location>
</feature>
<evidence type="ECO:0000256" key="1">
    <source>
        <dbReference type="SAM" id="Phobius"/>
    </source>
</evidence>
<keyword evidence="1" id="KW-1133">Transmembrane helix</keyword>
<reference evidence="2 3" key="1">
    <citation type="submission" date="2013-02" db="EMBL/GenBank/DDBJ databases">
        <title>The Genome Sequence of Acinetobacter sp. ANC 3811.</title>
        <authorList>
            <consortium name="The Broad Institute Genome Sequencing Platform"/>
            <consortium name="The Broad Institute Genome Sequencing Center for Infectious Disease"/>
            <person name="Cerqueira G."/>
            <person name="Feldgarden M."/>
            <person name="Courvalin P."/>
            <person name="Perichon B."/>
            <person name="Grillot-Courvalin C."/>
            <person name="Clermont D."/>
            <person name="Rocha E."/>
            <person name="Yoon E.-J."/>
            <person name="Nemec A."/>
            <person name="Walker B."/>
            <person name="Young S.K."/>
            <person name="Zeng Q."/>
            <person name="Gargeya S."/>
            <person name="Fitzgerald M."/>
            <person name="Haas B."/>
            <person name="Abouelleil A."/>
            <person name="Alvarado L."/>
            <person name="Arachchi H.M."/>
            <person name="Berlin A.M."/>
            <person name="Chapman S.B."/>
            <person name="Dewar J."/>
            <person name="Goldberg J."/>
            <person name="Griggs A."/>
            <person name="Gujja S."/>
            <person name="Hansen M."/>
            <person name="Howarth C."/>
            <person name="Imamovic A."/>
            <person name="Larimer J."/>
            <person name="McCowan C."/>
            <person name="Murphy C."/>
            <person name="Neiman D."/>
            <person name="Pearson M."/>
            <person name="Priest M."/>
            <person name="Roberts A."/>
            <person name="Saif S."/>
            <person name="Shea T."/>
            <person name="Sisk P."/>
            <person name="Sykes S."/>
            <person name="Wortman J."/>
            <person name="Nusbaum C."/>
            <person name="Birren B."/>
        </authorList>
    </citation>
    <scope>NUCLEOTIDE SEQUENCE [LARGE SCALE GENOMIC DNA]</scope>
    <source>
        <strain evidence="2 3">ANC 3811</strain>
    </source>
</reference>
<organism evidence="2 3">
    <name type="scientific">Acinetobacter calcoaceticus ANC 3811</name>
    <dbReference type="NCBI Taxonomy" id="1217690"/>
    <lineage>
        <taxon>Bacteria</taxon>
        <taxon>Pseudomonadati</taxon>
        <taxon>Pseudomonadota</taxon>
        <taxon>Gammaproteobacteria</taxon>
        <taxon>Moraxellales</taxon>
        <taxon>Moraxellaceae</taxon>
        <taxon>Acinetobacter</taxon>
        <taxon>Acinetobacter calcoaceticus/baumannii complex</taxon>
    </lineage>
</organism>
<gene>
    <name evidence="2" type="ORF">F935_01201</name>
</gene>
<proteinExistence type="predicted"/>
<dbReference type="AlphaFoldDB" id="R8Y7Z3"/>
<keyword evidence="1" id="KW-0472">Membrane</keyword>